<dbReference type="RefSeq" id="WP_238394347.1">
    <property type="nucleotide sequence ID" value="NZ_JBHTKN010000008.1"/>
</dbReference>
<dbReference type="InterPro" id="IPR046250">
    <property type="entry name" value="DUF6283"/>
</dbReference>
<gene>
    <name evidence="1" type="ORF">ACFQ2N_12875</name>
</gene>
<organism evidence="1 2">
    <name type="scientific">Pseudoxanthomonas kaohsiungensis</name>
    <dbReference type="NCBI Taxonomy" id="283923"/>
    <lineage>
        <taxon>Bacteria</taxon>
        <taxon>Pseudomonadati</taxon>
        <taxon>Pseudomonadota</taxon>
        <taxon>Gammaproteobacteria</taxon>
        <taxon>Lysobacterales</taxon>
        <taxon>Lysobacteraceae</taxon>
        <taxon>Pseudoxanthomonas</taxon>
    </lineage>
</organism>
<dbReference type="EMBL" id="JBHTKN010000008">
    <property type="protein sequence ID" value="MFD1043240.1"/>
    <property type="molecule type" value="Genomic_DNA"/>
</dbReference>
<keyword evidence="2" id="KW-1185">Reference proteome</keyword>
<evidence type="ECO:0000313" key="2">
    <source>
        <dbReference type="Proteomes" id="UP001597033"/>
    </source>
</evidence>
<reference evidence="2" key="1">
    <citation type="journal article" date="2019" name="Int. J. Syst. Evol. Microbiol.">
        <title>The Global Catalogue of Microorganisms (GCM) 10K type strain sequencing project: providing services to taxonomists for standard genome sequencing and annotation.</title>
        <authorList>
            <consortium name="The Broad Institute Genomics Platform"/>
            <consortium name="The Broad Institute Genome Sequencing Center for Infectious Disease"/>
            <person name="Wu L."/>
            <person name="Ma J."/>
        </authorList>
    </citation>
    <scope>NUCLEOTIDE SEQUENCE [LARGE SCALE GENOMIC DNA]</scope>
    <source>
        <strain evidence="2">CCUG 55854</strain>
    </source>
</reference>
<dbReference type="Pfam" id="PF19800">
    <property type="entry name" value="DUF6283"/>
    <property type="match status" value="1"/>
</dbReference>
<protein>
    <submittedName>
        <fullName evidence="1">DUF6283 family protein</fullName>
    </submittedName>
</protein>
<name>A0ABW3M2I0_9GAMM</name>
<accession>A0ABW3M2I0</accession>
<dbReference type="Gene3D" id="1.10.3210.10">
    <property type="entry name" value="Hypothetical protein af1432"/>
    <property type="match status" value="1"/>
</dbReference>
<dbReference type="Proteomes" id="UP001597033">
    <property type="component" value="Unassembled WGS sequence"/>
</dbReference>
<proteinExistence type="predicted"/>
<dbReference type="SUPFAM" id="SSF109604">
    <property type="entry name" value="HD-domain/PDEase-like"/>
    <property type="match status" value="1"/>
</dbReference>
<evidence type="ECO:0000313" key="1">
    <source>
        <dbReference type="EMBL" id="MFD1043240.1"/>
    </source>
</evidence>
<sequence>MTDPRKILRTRPAGDQHQVITVHVRGPASRRHTKRPCADCPWRVDATGVFPAEAFRHSAETAYDMATHTFACHQAGEQRSAACAGFLLRGADHNMKARMQRMRGHLLQVADGGHELHSCYASMAIANGVSPEDPVLAPCRESDYAVDLVERAKAVAELAHADQVDLAGAPYIKHVQRVATRLQPDPDAVAVAWLHDVLEDHPSHRDAVLGFPPRIVAAVLAITRQPGQNLESYYAQVKANPLALRVKAADVADNSDPVRLALLPASTAAWAWRKYAKARVALGLETP</sequence>
<comment type="caution">
    <text evidence="1">The sequence shown here is derived from an EMBL/GenBank/DDBJ whole genome shotgun (WGS) entry which is preliminary data.</text>
</comment>